<dbReference type="Proteomes" id="UP000191931">
    <property type="component" value="Unassembled WGS sequence"/>
</dbReference>
<name>A0A1W1HEX5_9BACT</name>
<accession>A0A1W1HEX5</accession>
<dbReference type="STRING" id="1246637.MTBBW1_2620008"/>
<evidence type="ECO:0000313" key="2">
    <source>
        <dbReference type="Proteomes" id="UP000191931"/>
    </source>
</evidence>
<dbReference type="EMBL" id="FWEV01000182">
    <property type="protein sequence ID" value="SLM31044.1"/>
    <property type="molecule type" value="Genomic_DNA"/>
</dbReference>
<keyword evidence="2" id="KW-1185">Reference proteome</keyword>
<protein>
    <submittedName>
        <fullName evidence="1">Uncharacterized protein</fullName>
    </submittedName>
</protein>
<evidence type="ECO:0000313" key="1">
    <source>
        <dbReference type="EMBL" id="SLM31044.1"/>
    </source>
</evidence>
<sequence length="61" mass="7071">MMICWVKWRICLLKVRKQAGGINRNSITTSIEEDILPDAEDQGRFQILNTKMCRVSGCMLR</sequence>
<dbReference type="AlphaFoldDB" id="A0A1W1HEX5"/>
<gene>
    <name evidence="1" type="ORF">MTBBW1_2620008</name>
</gene>
<proteinExistence type="predicted"/>
<reference evidence="1 2" key="1">
    <citation type="submission" date="2017-03" db="EMBL/GenBank/DDBJ databases">
        <authorList>
            <person name="Afonso C.L."/>
            <person name="Miller P.J."/>
            <person name="Scott M.A."/>
            <person name="Spackman E."/>
            <person name="Goraichik I."/>
            <person name="Dimitrov K.M."/>
            <person name="Suarez D.L."/>
            <person name="Swayne D.E."/>
        </authorList>
    </citation>
    <scope>NUCLEOTIDE SEQUENCE [LARGE SCALE GENOMIC DNA]</scope>
    <source>
        <strain evidence="1">PRJEB14757</strain>
    </source>
</reference>
<organism evidence="1 2">
    <name type="scientific">Desulfamplus magnetovallimortis</name>
    <dbReference type="NCBI Taxonomy" id="1246637"/>
    <lineage>
        <taxon>Bacteria</taxon>
        <taxon>Pseudomonadati</taxon>
        <taxon>Thermodesulfobacteriota</taxon>
        <taxon>Desulfobacteria</taxon>
        <taxon>Desulfobacterales</taxon>
        <taxon>Desulfobacteraceae</taxon>
        <taxon>Desulfamplus</taxon>
    </lineage>
</organism>